<keyword evidence="6 10" id="KW-0119">Carbohydrate metabolism</keyword>
<gene>
    <name evidence="12" type="ORF">CPY51_06995</name>
</gene>
<dbReference type="PROSITE" id="PS51760">
    <property type="entry name" value="GH10_2"/>
    <property type="match status" value="1"/>
</dbReference>
<evidence type="ECO:0000256" key="8">
    <source>
        <dbReference type="ARBA" id="ARBA00023326"/>
    </source>
</evidence>
<evidence type="ECO:0000256" key="5">
    <source>
        <dbReference type="ARBA" id="ARBA00022801"/>
    </source>
</evidence>
<sequence>MKRRDFLCAAAGAACSLVPKLAEAGADSLRHKAEARGLVYGCAVKSRNLRDDAQFRAAVANEAGILVPEYELKRQFIQPEPNRYDFAAVDFILQSAARDDQKARGHTLAWYDANPAWLPNALNDSTTAAAKAKLLTEYIAFVTKRYAGRMHSWDVVNEAVEPDNGRSDGMRSQSIWYEALGEDYIPLAFHAAKQADPHALLFLNDFGVEAPIRWNDRRRKALLNLLDRLKSKDVPVEAFGIQGHLHPYRDGFDAKVFARFIHDLEGYGIKLMITELDVSDRGGPDDPQKRDADVAAVTKDFLNVALESHQTLGVLTWGLTDRYTWLSTSDKYKWPDGQLPRALPLDGILARKPMWDAISNAFDLAANRMQ</sequence>
<dbReference type="EC" id="3.2.1.8" evidence="10"/>
<feature type="active site" description="Nucleophile" evidence="9">
    <location>
        <position position="275"/>
    </location>
</feature>
<organism evidence="12 13">
    <name type="scientific">Rhizobium tubonense</name>
    <dbReference type="NCBI Taxonomy" id="484088"/>
    <lineage>
        <taxon>Bacteria</taxon>
        <taxon>Pseudomonadati</taxon>
        <taxon>Pseudomonadota</taxon>
        <taxon>Alphaproteobacteria</taxon>
        <taxon>Hyphomicrobiales</taxon>
        <taxon>Rhizobiaceae</taxon>
        <taxon>Rhizobium/Agrobacterium group</taxon>
        <taxon>Rhizobium</taxon>
    </lineage>
</organism>
<dbReference type="SUPFAM" id="SSF51445">
    <property type="entry name" value="(Trans)glycosidases"/>
    <property type="match status" value="1"/>
</dbReference>
<keyword evidence="13" id="KW-1185">Reference proteome</keyword>
<dbReference type="InterPro" id="IPR001000">
    <property type="entry name" value="GH10_dom"/>
</dbReference>
<evidence type="ECO:0000256" key="7">
    <source>
        <dbReference type="ARBA" id="ARBA00023295"/>
    </source>
</evidence>
<protein>
    <recommendedName>
        <fullName evidence="10">Beta-xylanase</fullName>
        <ecNumber evidence="10">3.2.1.8</ecNumber>
    </recommendedName>
</protein>
<dbReference type="Proteomes" id="UP000248925">
    <property type="component" value="Unassembled WGS sequence"/>
</dbReference>
<evidence type="ECO:0000256" key="1">
    <source>
        <dbReference type="ARBA" id="ARBA00000681"/>
    </source>
</evidence>
<dbReference type="EMBL" id="PCDP01000019">
    <property type="protein sequence ID" value="PZM15565.1"/>
    <property type="molecule type" value="Genomic_DNA"/>
</dbReference>
<dbReference type="AlphaFoldDB" id="A0A2W4CZT3"/>
<dbReference type="PANTHER" id="PTHR31490">
    <property type="entry name" value="GLYCOSYL HYDROLASE"/>
    <property type="match status" value="1"/>
</dbReference>
<keyword evidence="7 10" id="KW-0326">Glycosidase</keyword>
<evidence type="ECO:0000259" key="11">
    <source>
        <dbReference type="PROSITE" id="PS51760"/>
    </source>
</evidence>
<evidence type="ECO:0000256" key="9">
    <source>
        <dbReference type="PROSITE-ProRule" id="PRU10061"/>
    </source>
</evidence>
<dbReference type="GO" id="GO:0031176">
    <property type="term" value="F:endo-1,4-beta-xylanase activity"/>
    <property type="evidence" value="ECO:0007669"/>
    <property type="project" value="UniProtKB-EC"/>
</dbReference>
<accession>A0A2W4CZT3</accession>
<evidence type="ECO:0000256" key="10">
    <source>
        <dbReference type="RuleBase" id="RU361174"/>
    </source>
</evidence>
<dbReference type="InterPro" id="IPR017853">
    <property type="entry name" value="GH"/>
</dbReference>
<keyword evidence="8 10" id="KW-0624">Polysaccharide degradation</keyword>
<dbReference type="PANTHER" id="PTHR31490:SF88">
    <property type="entry name" value="BETA-XYLANASE"/>
    <property type="match status" value="1"/>
</dbReference>
<dbReference type="RefSeq" id="WP_111159565.1">
    <property type="nucleotide sequence ID" value="NZ_PCDP01000019.1"/>
</dbReference>
<comment type="similarity">
    <text evidence="2 10">Belongs to the glycosyl hydrolase 10 (cellulase F) family.</text>
</comment>
<keyword evidence="3 12" id="KW-0858">Xylan degradation</keyword>
<reference evidence="12 13" key="1">
    <citation type="journal article" date="2018" name="Sci. Rep.">
        <title>Rhizobium tumorigenes sp. nov., a novel plant tumorigenic bacterium isolated from cane gall tumors on thornless blackberry.</title>
        <authorList>
            <person name="Kuzmanovi N."/>
            <person name="Smalla K."/>
            <person name="Gronow S."/>
            <person name="PuBawska J."/>
        </authorList>
    </citation>
    <scope>NUCLEOTIDE SEQUENCE [LARGE SCALE GENOMIC DNA]</scope>
    <source>
        <strain evidence="12 13">CCBAU 85046</strain>
    </source>
</reference>
<dbReference type="SMART" id="SM00633">
    <property type="entry name" value="Glyco_10"/>
    <property type="match status" value="1"/>
</dbReference>
<dbReference type="OrthoDB" id="9815836at2"/>
<dbReference type="InterPro" id="IPR044846">
    <property type="entry name" value="GH10"/>
</dbReference>
<dbReference type="PROSITE" id="PS00591">
    <property type="entry name" value="GH10_1"/>
    <property type="match status" value="1"/>
</dbReference>
<dbReference type="Gene3D" id="3.20.20.80">
    <property type="entry name" value="Glycosidases"/>
    <property type="match status" value="1"/>
</dbReference>
<dbReference type="GO" id="GO:0045493">
    <property type="term" value="P:xylan catabolic process"/>
    <property type="evidence" value="ECO:0007669"/>
    <property type="project" value="UniProtKB-KW"/>
</dbReference>
<evidence type="ECO:0000313" key="13">
    <source>
        <dbReference type="Proteomes" id="UP000248925"/>
    </source>
</evidence>
<comment type="catalytic activity">
    <reaction evidence="1 10">
        <text>Endohydrolysis of (1-&gt;4)-beta-D-xylosidic linkages in xylans.</text>
        <dbReference type="EC" id="3.2.1.8"/>
    </reaction>
</comment>
<evidence type="ECO:0000256" key="6">
    <source>
        <dbReference type="ARBA" id="ARBA00023277"/>
    </source>
</evidence>
<evidence type="ECO:0000256" key="3">
    <source>
        <dbReference type="ARBA" id="ARBA00022651"/>
    </source>
</evidence>
<name>A0A2W4CZT3_9HYPH</name>
<evidence type="ECO:0000256" key="4">
    <source>
        <dbReference type="ARBA" id="ARBA00022729"/>
    </source>
</evidence>
<keyword evidence="4" id="KW-0732">Signal</keyword>
<evidence type="ECO:0000256" key="2">
    <source>
        <dbReference type="ARBA" id="ARBA00007495"/>
    </source>
</evidence>
<dbReference type="PRINTS" id="PR00134">
    <property type="entry name" value="GLHYDRLASE10"/>
</dbReference>
<proteinExistence type="inferred from homology"/>
<dbReference type="Pfam" id="PF00331">
    <property type="entry name" value="Glyco_hydro_10"/>
    <property type="match status" value="1"/>
</dbReference>
<evidence type="ECO:0000313" key="12">
    <source>
        <dbReference type="EMBL" id="PZM15565.1"/>
    </source>
</evidence>
<keyword evidence="5 10" id="KW-0378">Hydrolase</keyword>
<feature type="domain" description="GH10" evidence="11">
    <location>
        <begin position="23"/>
        <end position="361"/>
    </location>
</feature>
<dbReference type="InterPro" id="IPR031158">
    <property type="entry name" value="GH10_AS"/>
</dbReference>
<comment type="caution">
    <text evidence="12">The sequence shown here is derived from an EMBL/GenBank/DDBJ whole genome shotgun (WGS) entry which is preliminary data.</text>
</comment>